<evidence type="ECO:0000256" key="6">
    <source>
        <dbReference type="PROSITE-ProRule" id="PRU00330"/>
    </source>
</evidence>
<dbReference type="Pfam" id="PF08672">
    <property type="entry name" value="ANAPC2"/>
    <property type="match status" value="1"/>
</dbReference>
<dbReference type="Pfam" id="PF25773">
    <property type="entry name" value="TPR_ANAPC2"/>
    <property type="match status" value="1"/>
</dbReference>
<dbReference type="InterPro" id="IPR014786">
    <property type="entry name" value="ANAPC2_C"/>
</dbReference>
<gene>
    <name evidence="9" type="primary">Contig16620.g17708</name>
    <name evidence="9" type="ORF">STYLEM_2676</name>
</gene>
<comment type="similarity">
    <text evidence="6">Belongs to the cullin family.</text>
</comment>
<organism evidence="9 10">
    <name type="scientific">Stylonychia lemnae</name>
    <name type="common">Ciliate</name>
    <dbReference type="NCBI Taxonomy" id="5949"/>
    <lineage>
        <taxon>Eukaryota</taxon>
        <taxon>Sar</taxon>
        <taxon>Alveolata</taxon>
        <taxon>Ciliophora</taxon>
        <taxon>Intramacronucleata</taxon>
        <taxon>Spirotrichea</taxon>
        <taxon>Stichotrichia</taxon>
        <taxon>Sporadotrichida</taxon>
        <taxon>Oxytrichidae</taxon>
        <taxon>Stylonychinae</taxon>
        <taxon>Stylonychia</taxon>
    </lineage>
</organism>
<evidence type="ECO:0000256" key="1">
    <source>
        <dbReference type="ARBA" id="ARBA00016068"/>
    </source>
</evidence>
<dbReference type="GO" id="GO:0051301">
    <property type="term" value="P:cell division"/>
    <property type="evidence" value="ECO:0007669"/>
    <property type="project" value="UniProtKB-KW"/>
</dbReference>
<dbReference type="GO" id="GO:0007091">
    <property type="term" value="P:metaphase/anaphase transition of mitotic cell cycle"/>
    <property type="evidence" value="ECO:0007669"/>
    <property type="project" value="TreeGrafter"/>
</dbReference>
<dbReference type="InterPro" id="IPR059120">
    <property type="entry name" value="Cullin-like_AB"/>
</dbReference>
<dbReference type="Gene3D" id="1.10.10.10">
    <property type="entry name" value="Winged helix-like DNA-binding domain superfamily/Winged helix DNA-binding domain"/>
    <property type="match status" value="1"/>
</dbReference>
<evidence type="ECO:0000259" key="8">
    <source>
        <dbReference type="PROSITE" id="PS50069"/>
    </source>
</evidence>
<protein>
    <recommendedName>
        <fullName evidence="1">Anaphase-promoting complex subunit 2</fullName>
    </recommendedName>
</protein>
<dbReference type="InterPro" id="IPR036388">
    <property type="entry name" value="WH-like_DNA-bd_sf"/>
</dbReference>
<evidence type="ECO:0000256" key="2">
    <source>
        <dbReference type="ARBA" id="ARBA00022618"/>
    </source>
</evidence>
<dbReference type="EMBL" id="CCKQ01002582">
    <property type="protein sequence ID" value="CDW73691.1"/>
    <property type="molecule type" value="Genomic_DNA"/>
</dbReference>
<dbReference type="PROSITE" id="PS50069">
    <property type="entry name" value="CULLIN_2"/>
    <property type="match status" value="1"/>
</dbReference>
<evidence type="ECO:0000256" key="3">
    <source>
        <dbReference type="ARBA" id="ARBA00022776"/>
    </source>
</evidence>
<feature type="domain" description="Cullin family profile" evidence="8">
    <location>
        <begin position="508"/>
        <end position="755"/>
    </location>
</feature>
<evidence type="ECO:0000256" key="5">
    <source>
        <dbReference type="ARBA" id="ARBA00023306"/>
    </source>
</evidence>
<dbReference type="GO" id="GO:0005680">
    <property type="term" value="C:anaphase-promoting complex"/>
    <property type="evidence" value="ECO:0007669"/>
    <property type="project" value="TreeGrafter"/>
</dbReference>
<evidence type="ECO:0000256" key="7">
    <source>
        <dbReference type="SAM" id="MobiDB-lite"/>
    </source>
</evidence>
<evidence type="ECO:0000256" key="4">
    <source>
        <dbReference type="ARBA" id="ARBA00022786"/>
    </source>
</evidence>
<name>A0A077ZVP3_STYLE</name>
<feature type="compositionally biased region" description="Acidic residues" evidence="7">
    <location>
        <begin position="499"/>
        <end position="513"/>
    </location>
</feature>
<keyword evidence="2" id="KW-0132">Cell division</keyword>
<dbReference type="OMA" id="FNTILFM"/>
<dbReference type="InParanoid" id="A0A077ZVP3"/>
<dbReference type="GO" id="GO:0006511">
    <property type="term" value="P:ubiquitin-dependent protein catabolic process"/>
    <property type="evidence" value="ECO:0007669"/>
    <property type="project" value="InterPro"/>
</dbReference>
<dbReference type="SMART" id="SM00182">
    <property type="entry name" value="CULLIN"/>
    <property type="match status" value="1"/>
</dbReference>
<evidence type="ECO:0000313" key="9">
    <source>
        <dbReference type="EMBL" id="CDW73691.1"/>
    </source>
</evidence>
<dbReference type="PANTHER" id="PTHR45957:SF1">
    <property type="entry name" value="ANAPHASE-PROMOTING COMPLEX SUBUNIT 2"/>
    <property type="match status" value="1"/>
</dbReference>
<dbReference type="InterPro" id="IPR044554">
    <property type="entry name" value="ANAPC2"/>
</dbReference>
<reference evidence="9 10" key="1">
    <citation type="submission" date="2014-06" db="EMBL/GenBank/DDBJ databases">
        <authorList>
            <person name="Swart Estienne"/>
        </authorList>
    </citation>
    <scope>NUCLEOTIDE SEQUENCE [LARGE SCALE GENOMIC DNA]</scope>
    <source>
        <strain evidence="9 10">130c</strain>
    </source>
</reference>
<feature type="region of interest" description="Disordered" evidence="7">
    <location>
        <begin position="487"/>
        <end position="515"/>
    </location>
</feature>
<keyword evidence="4" id="KW-0833">Ubl conjugation pathway</keyword>
<dbReference type="PANTHER" id="PTHR45957">
    <property type="entry name" value="ANAPHASE-PROMOTING COMPLEX SUBUNIT 2"/>
    <property type="match status" value="1"/>
</dbReference>
<keyword evidence="3" id="KW-0498">Mitosis</keyword>
<dbReference type="Gene3D" id="1.20.1310.10">
    <property type="entry name" value="Cullin Repeats"/>
    <property type="match status" value="1"/>
</dbReference>
<dbReference type="SUPFAM" id="SSF75632">
    <property type="entry name" value="Cullin homology domain"/>
    <property type="match status" value="1"/>
</dbReference>
<keyword evidence="10" id="KW-1185">Reference proteome</keyword>
<dbReference type="OrthoDB" id="5581181at2759"/>
<dbReference type="InterPro" id="IPR016158">
    <property type="entry name" value="Cullin_homology"/>
</dbReference>
<dbReference type="Gene3D" id="3.30.230.130">
    <property type="entry name" value="Cullin, Chain C, Domain 2"/>
    <property type="match status" value="1"/>
</dbReference>
<keyword evidence="5" id="KW-0131">Cell cycle</keyword>
<accession>A0A077ZVP3</accession>
<dbReference type="InterPro" id="IPR057975">
    <property type="entry name" value="TPR_ANAPC2"/>
</dbReference>
<dbReference type="GO" id="GO:0070979">
    <property type="term" value="P:protein K11-linked ubiquitination"/>
    <property type="evidence" value="ECO:0007669"/>
    <property type="project" value="TreeGrafter"/>
</dbReference>
<dbReference type="Pfam" id="PF26557">
    <property type="entry name" value="Cullin_AB"/>
    <property type="match status" value="1"/>
</dbReference>
<dbReference type="InterPro" id="IPR036317">
    <property type="entry name" value="Cullin_homology_sf"/>
</dbReference>
<dbReference type="Proteomes" id="UP000039865">
    <property type="component" value="Unassembled WGS sequence"/>
</dbReference>
<evidence type="ECO:0000313" key="10">
    <source>
        <dbReference type="Proteomes" id="UP000039865"/>
    </source>
</evidence>
<dbReference type="GO" id="GO:0031625">
    <property type="term" value="F:ubiquitin protein ligase binding"/>
    <property type="evidence" value="ECO:0007669"/>
    <property type="project" value="InterPro"/>
</dbReference>
<dbReference type="AlphaFoldDB" id="A0A077ZVP3"/>
<sequence>METKYISQSQLSFGLTSSLIVERALAKIGDINTILSKSRLRLKFDAIFKSALSGDNFDFNQLQSLLIEVHTFSLDQYDFIRAVTQNFMDDFQQNWKSNYTQLIINTLQGMDQQAEEATVQDEMQEITQACMTNLFNIFTNAKKILTMIQTGFPQLGNIILRLYDILKNGIARMTKVNLKKVCSLFFIYGFMEFENISAQIISQYFQSDMDSQQIEEIPLINIEGDVSQIIFGQFNGNFPSQYNGQMQKLQTLSNIIINLGLSEYLEVAFEKILLNQVDKYLDQIRGEFIQPCLKIVQDYLQNIISRWVKDVVNLDQTNDSPDIKLAKQKILSKWERDLEHTLLTKFVSLRTKDIFEIFQEFPDSMPSINDFKYALEKTQLHKQFVNQVKEQFSQRLLLPGVITFIIIEHYIQAIRVLKLIDPSTILLEMISEPIKDHLRQRQDTLRCIVQSILADESELYNQLGQAYVRIPLRGSKNNKLVDYKQNAAEYNGGPSGRDDDNDDYISSDEDEQAAENWEPLPLQNDMRDFFISAKRKKTDIISTLVNIYGSQDAFLKVYKSMLEERLLSGNEIKQENEIRNLELMKLRFGDQNLHSSDVMLRDIKESERIRIATRQIIEKKQNETGRHVIYGSSELPIQNLNACIISKGYWDSIQEDDTGNQFKPPKFLQKAYDDFEAIYQSLKRIRKVNFKPQLGSVNLTLHFNNGSFKFRVTPIQASIISLFNDKNPKTLSADFIADQLDIKVDEVRRKVSFWVCKGVLKEIKKFKQIGTSHYRSTALLSNSDVEIYYQSVDILELKGDQRNSEKLIEANELVDFTQQDQIIRIQQVQSQDDDKLVRGFVMNIISNSNTPCNFDRIFTMLKNVYMNGQNIQKPGLEELLFKMTNEQKISFNGQVYTAYSK</sequence>
<proteinExistence type="inferred from homology"/>